<dbReference type="AlphaFoldDB" id="A0AAN6T2G1"/>
<gene>
    <name evidence="2" type="ORF">N658DRAFT_49431</name>
</gene>
<accession>A0AAN6T2G1</accession>
<reference evidence="2" key="2">
    <citation type="submission" date="2023-05" db="EMBL/GenBank/DDBJ databases">
        <authorList>
            <consortium name="Lawrence Berkeley National Laboratory"/>
            <person name="Steindorff A."/>
            <person name="Hensen N."/>
            <person name="Bonometti L."/>
            <person name="Westerberg I."/>
            <person name="Brannstrom I.O."/>
            <person name="Guillou S."/>
            <person name="Cros-Aarteil S."/>
            <person name="Calhoun S."/>
            <person name="Haridas S."/>
            <person name="Kuo A."/>
            <person name="Mondo S."/>
            <person name="Pangilinan J."/>
            <person name="Riley R."/>
            <person name="Labutti K."/>
            <person name="Andreopoulos B."/>
            <person name="Lipzen A."/>
            <person name="Chen C."/>
            <person name="Yanf M."/>
            <person name="Daum C."/>
            <person name="Ng V."/>
            <person name="Clum A."/>
            <person name="Ohm R."/>
            <person name="Martin F."/>
            <person name="Silar P."/>
            <person name="Natvig D."/>
            <person name="Lalanne C."/>
            <person name="Gautier V."/>
            <person name="Ament-Velasquez S.L."/>
            <person name="Kruys A."/>
            <person name="Hutchinson M.I."/>
            <person name="Powell A.J."/>
            <person name="Barry K."/>
            <person name="Miller A.N."/>
            <person name="Grigoriev I.V."/>
            <person name="Debuchy R."/>
            <person name="Gladieux P."/>
            <person name="Thoren M.H."/>
            <person name="Johannesson H."/>
        </authorList>
    </citation>
    <scope>NUCLEOTIDE SEQUENCE</scope>
    <source>
        <strain evidence="2">CBS 757.83</strain>
    </source>
</reference>
<evidence type="ECO:0000256" key="1">
    <source>
        <dbReference type="SAM" id="MobiDB-lite"/>
    </source>
</evidence>
<reference evidence="2" key="1">
    <citation type="journal article" date="2023" name="Mol. Phylogenet. Evol.">
        <title>Genome-scale phylogeny and comparative genomics of the fungal order Sordariales.</title>
        <authorList>
            <person name="Hensen N."/>
            <person name="Bonometti L."/>
            <person name="Westerberg I."/>
            <person name="Brannstrom I.O."/>
            <person name="Guillou S."/>
            <person name="Cros-Aarteil S."/>
            <person name="Calhoun S."/>
            <person name="Haridas S."/>
            <person name="Kuo A."/>
            <person name="Mondo S."/>
            <person name="Pangilinan J."/>
            <person name="Riley R."/>
            <person name="LaButti K."/>
            <person name="Andreopoulos B."/>
            <person name="Lipzen A."/>
            <person name="Chen C."/>
            <person name="Yan M."/>
            <person name="Daum C."/>
            <person name="Ng V."/>
            <person name="Clum A."/>
            <person name="Steindorff A."/>
            <person name="Ohm R.A."/>
            <person name="Martin F."/>
            <person name="Silar P."/>
            <person name="Natvig D.O."/>
            <person name="Lalanne C."/>
            <person name="Gautier V."/>
            <person name="Ament-Velasquez S.L."/>
            <person name="Kruys A."/>
            <person name="Hutchinson M.I."/>
            <person name="Powell A.J."/>
            <person name="Barry K."/>
            <person name="Miller A.N."/>
            <person name="Grigoriev I.V."/>
            <person name="Debuchy R."/>
            <person name="Gladieux P."/>
            <person name="Hiltunen Thoren M."/>
            <person name="Johannesson H."/>
        </authorList>
    </citation>
    <scope>NUCLEOTIDE SEQUENCE</scope>
    <source>
        <strain evidence="2">CBS 757.83</strain>
    </source>
</reference>
<evidence type="ECO:0000313" key="2">
    <source>
        <dbReference type="EMBL" id="KAK4101624.1"/>
    </source>
</evidence>
<name>A0AAN6T2G1_9PEZI</name>
<feature type="region of interest" description="Disordered" evidence="1">
    <location>
        <begin position="27"/>
        <end position="52"/>
    </location>
</feature>
<dbReference type="Proteomes" id="UP001305647">
    <property type="component" value="Unassembled WGS sequence"/>
</dbReference>
<proteinExistence type="predicted"/>
<dbReference type="EMBL" id="MU863634">
    <property type="protein sequence ID" value="KAK4101624.1"/>
    <property type="molecule type" value="Genomic_DNA"/>
</dbReference>
<comment type="caution">
    <text evidence="2">The sequence shown here is derived from an EMBL/GenBank/DDBJ whole genome shotgun (WGS) entry which is preliminary data.</text>
</comment>
<keyword evidence="3" id="KW-1185">Reference proteome</keyword>
<feature type="compositionally biased region" description="Basic and acidic residues" evidence="1">
    <location>
        <begin position="37"/>
        <end position="49"/>
    </location>
</feature>
<feature type="region of interest" description="Disordered" evidence="1">
    <location>
        <begin position="184"/>
        <end position="204"/>
    </location>
</feature>
<protein>
    <submittedName>
        <fullName evidence="2">Uncharacterized protein</fullName>
    </submittedName>
</protein>
<organism evidence="2 3">
    <name type="scientific">Parathielavia hyrcaniae</name>
    <dbReference type="NCBI Taxonomy" id="113614"/>
    <lineage>
        <taxon>Eukaryota</taxon>
        <taxon>Fungi</taxon>
        <taxon>Dikarya</taxon>
        <taxon>Ascomycota</taxon>
        <taxon>Pezizomycotina</taxon>
        <taxon>Sordariomycetes</taxon>
        <taxon>Sordariomycetidae</taxon>
        <taxon>Sordariales</taxon>
        <taxon>Chaetomiaceae</taxon>
        <taxon>Parathielavia</taxon>
    </lineage>
</organism>
<sequence>MSVLGIGIGIRTTFAFSQAAIKAATRRKWKKSTSQGEQKESRKTDDYVLRKHSQTKSSSRLTFLGSVHYTSAHTAIRLFVAARDGRSNVEGRNWPNWGRKVTKKRDNQFLSPPLSGISQRLISLCAANRALSVRQERFCCRKEGGLGGMAETGMRGGSPLQSERDIDVGGRSAAPLPMRWELRFPPESMQGPEPPEKISSLEASTTKFLDEAQRDASSCDRCA</sequence>
<evidence type="ECO:0000313" key="3">
    <source>
        <dbReference type="Proteomes" id="UP001305647"/>
    </source>
</evidence>